<proteinExistence type="predicted"/>
<dbReference type="GO" id="GO:0003677">
    <property type="term" value="F:DNA binding"/>
    <property type="evidence" value="ECO:0007669"/>
    <property type="project" value="InterPro"/>
</dbReference>
<dbReference type="Gene3D" id="1.10.260.40">
    <property type="entry name" value="lambda repressor-like DNA-binding domains"/>
    <property type="match status" value="1"/>
</dbReference>
<reference evidence="1" key="1">
    <citation type="journal article" date="2021" name="Proc. Natl. Acad. Sci. U.S.A.">
        <title>A Catalog of Tens of Thousands of Viruses from Human Metagenomes Reveals Hidden Associations with Chronic Diseases.</title>
        <authorList>
            <person name="Tisza M.J."/>
            <person name="Buck C.B."/>
        </authorList>
    </citation>
    <scope>NUCLEOTIDE SEQUENCE</scope>
    <source>
        <strain evidence="1">CtiX384</strain>
    </source>
</reference>
<dbReference type="InterPro" id="IPR010982">
    <property type="entry name" value="Lambda_DNA-bd_dom_sf"/>
</dbReference>
<sequence>MSRRRNYSEDTIAIMERFFQAFQTSLDNKLIKNTSQFCATNNIDKRHFYAQRNDLGRGFFEVGWLIPLIRDCGVSSNWLLTGKGTMYLQ</sequence>
<dbReference type="EMBL" id="BK032790">
    <property type="protein sequence ID" value="DAF60576.1"/>
    <property type="molecule type" value="Genomic_DNA"/>
</dbReference>
<name>A0A8S5TBS0_9CAUD</name>
<protein>
    <submittedName>
        <fullName evidence="1">CI repressor</fullName>
    </submittedName>
</protein>
<evidence type="ECO:0000313" key="1">
    <source>
        <dbReference type="EMBL" id="DAF60576.1"/>
    </source>
</evidence>
<accession>A0A8S5TBS0</accession>
<organism evidence="1">
    <name type="scientific">Myoviridae sp. ctiX384</name>
    <dbReference type="NCBI Taxonomy" id="2827702"/>
    <lineage>
        <taxon>Viruses</taxon>
        <taxon>Duplodnaviria</taxon>
        <taxon>Heunggongvirae</taxon>
        <taxon>Uroviricota</taxon>
        <taxon>Caudoviricetes</taxon>
    </lineage>
</organism>